<dbReference type="PANTHER" id="PTHR28259">
    <property type="entry name" value="FLUORIDE EXPORT PROTEIN 1-RELATED"/>
    <property type="match status" value="1"/>
</dbReference>
<dbReference type="Proteomes" id="UP000193986">
    <property type="component" value="Unassembled WGS sequence"/>
</dbReference>
<name>A0A1Y2AF69_9TREE</name>
<dbReference type="EMBL" id="MCFC01000122">
    <property type="protein sequence ID" value="ORY20917.1"/>
    <property type="molecule type" value="Genomic_DNA"/>
</dbReference>
<keyword evidence="12" id="KW-1185">Reference proteome</keyword>
<feature type="transmembrane region" description="Helical" evidence="10">
    <location>
        <begin position="89"/>
        <end position="108"/>
    </location>
</feature>
<evidence type="ECO:0000313" key="11">
    <source>
        <dbReference type="EMBL" id="ORY20917.1"/>
    </source>
</evidence>
<keyword evidence="4 10" id="KW-0812">Transmembrane</keyword>
<feature type="transmembrane region" description="Helical" evidence="10">
    <location>
        <begin position="120"/>
        <end position="140"/>
    </location>
</feature>
<comment type="function">
    <text evidence="1">Fluoride channel required for the rapid expulsion of cytoplasmic fluoride.</text>
</comment>
<evidence type="ECO:0000256" key="2">
    <source>
        <dbReference type="ARBA" id="ARBA00004651"/>
    </source>
</evidence>
<dbReference type="PANTHER" id="PTHR28259:SF1">
    <property type="entry name" value="FLUORIDE EXPORT PROTEIN 1-RELATED"/>
    <property type="match status" value="1"/>
</dbReference>
<gene>
    <name evidence="11" type="ORF">BCR39DRAFT_554574</name>
</gene>
<feature type="transmembrane region" description="Helical" evidence="10">
    <location>
        <begin position="196"/>
        <end position="220"/>
    </location>
</feature>
<evidence type="ECO:0000256" key="4">
    <source>
        <dbReference type="ARBA" id="ARBA00022692"/>
    </source>
</evidence>
<reference evidence="11 12" key="1">
    <citation type="submission" date="2016-07" db="EMBL/GenBank/DDBJ databases">
        <title>Pervasive Adenine N6-methylation of Active Genes in Fungi.</title>
        <authorList>
            <consortium name="DOE Joint Genome Institute"/>
            <person name="Mondo S.J."/>
            <person name="Dannebaum R.O."/>
            <person name="Kuo R.C."/>
            <person name="Labutti K."/>
            <person name="Haridas S."/>
            <person name="Kuo A."/>
            <person name="Salamov A."/>
            <person name="Ahrendt S.R."/>
            <person name="Lipzen A."/>
            <person name="Sullivan W."/>
            <person name="Andreopoulos W.B."/>
            <person name="Clum A."/>
            <person name="Lindquist E."/>
            <person name="Daum C."/>
            <person name="Ramamoorthy G.K."/>
            <person name="Gryganskyi A."/>
            <person name="Culley D."/>
            <person name="Magnuson J.K."/>
            <person name="James T.Y."/>
            <person name="O'Malley M.A."/>
            <person name="Stajich J.E."/>
            <person name="Spatafora J.W."/>
            <person name="Visel A."/>
            <person name="Grigoriev I.V."/>
        </authorList>
    </citation>
    <scope>NUCLEOTIDE SEQUENCE [LARGE SCALE GENOMIC DNA]</scope>
    <source>
        <strain evidence="11 12">68-887.2</strain>
    </source>
</reference>
<evidence type="ECO:0000256" key="5">
    <source>
        <dbReference type="ARBA" id="ARBA00022989"/>
    </source>
</evidence>
<dbReference type="AlphaFoldDB" id="A0A1Y2AF69"/>
<keyword evidence="5 10" id="KW-1133">Transmembrane helix</keyword>
<comment type="caution">
    <text evidence="11">The sequence shown here is derived from an EMBL/GenBank/DDBJ whole genome shotgun (WGS) entry which is preliminary data.</text>
</comment>
<dbReference type="InterPro" id="IPR003691">
    <property type="entry name" value="FluC"/>
</dbReference>
<keyword evidence="3" id="KW-1003">Cell membrane</keyword>
<dbReference type="FunCoup" id="A0A1Y2AF69">
    <property type="interactions" value="33"/>
</dbReference>
<comment type="similarity">
    <text evidence="7">Belongs to the fluoride channel Fluc/FEX (TC 1.A.43) family.</text>
</comment>
<feature type="transmembrane region" description="Helical" evidence="10">
    <location>
        <begin position="261"/>
        <end position="284"/>
    </location>
</feature>
<evidence type="ECO:0000256" key="3">
    <source>
        <dbReference type="ARBA" id="ARBA00022475"/>
    </source>
</evidence>
<dbReference type="STRING" id="71784.A0A1Y2AF69"/>
<dbReference type="GO" id="GO:1903425">
    <property type="term" value="F:fluoride transmembrane transporter activity"/>
    <property type="evidence" value="ECO:0007669"/>
    <property type="project" value="TreeGrafter"/>
</dbReference>
<organism evidence="11 12">
    <name type="scientific">Naematelia encephala</name>
    <dbReference type="NCBI Taxonomy" id="71784"/>
    <lineage>
        <taxon>Eukaryota</taxon>
        <taxon>Fungi</taxon>
        <taxon>Dikarya</taxon>
        <taxon>Basidiomycota</taxon>
        <taxon>Agaricomycotina</taxon>
        <taxon>Tremellomycetes</taxon>
        <taxon>Tremellales</taxon>
        <taxon>Naemateliaceae</taxon>
        <taxon>Naematelia</taxon>
    </lineage>
</organism>
<evidence type="ECO:0000313" key="12">
    <source>
        <dbReference type="Proteomes" id="UP000193986"/>
    </source>
</evidence>
<feature type="transmembrane region" description="Helical" evidence="10">
    <location>
        <begin position="322"/>
        <end position="343"/>
    </location>
</feature>
<keyword evidence="6 10" id="KW-0472">Membrane</keyword>
<feature type="compositionally biased region" description="Polar residues" evidence="9">
    <location>
        <begin position="17"/>
        <end position="35"/>
    </location>
</feature>
<feature type="transmembrane region" description="Helical" evidence="10">
    <location>
        <begin position="152"/>
        <end position="176"/>
    </location>
</feature>
<dbReference type="OrthoDB" id="409792at2759"/>
<evidence type="ECO:0000256" key="8">
    <source>
        <dbReference type="ARBA" id="ARBA00035585"/>
    </source>
</evidence>
<comment type="subcellular location">
    <subcellularLocation>
        <location evidence="2">Cell membrane</location>
        <topology evidence="2">Multi-pass membrane protein</topology>
    </subcellularLocation>
</comment>
<feature type="compositionally biased region" description="Polar residues" evidence="9">
    <location>
        <begin position="46"/>
        <end position="56"/>
    </location>
</feature>
<feature type="transmembrane region" description="Helical" evidence="10">
    <location>
        <begin position="390"/>
        <end position="413"/>
    </location>
</feature>
<evidence type="ECO:0000256" key="6">
    <source>
        <dbReference type="ARBA" id="ARBA00023136"/>
    </source>
</evidence>
<evidence type="ECO:0000256" key="1">
    <source>
        <dbReference type="ARBA" id="ARBA00002598"/>
    </source>
</evidence>
<evidence type="ECO:0000256" key="7">
    <source>
        <dbReference type="ARBA" id="ARBA00035120"/>
    </source>
</evidence>
<comment type="catalytic activity">
    <reaction evidence="8">
        <text>fluoride(in) = fluoride(out)</text>
        <dbReference type="Rhea" id="RHEA:76159"/>
        <dbReference type="ChEBI" id="CHEBI:17051"/>
    </reaction>
    <physiologicalReaction direction="left-to-right" evidence="8">
        <dbReference type="Rhea" id="RHEA:76160"/>
    </physiologicalReaction>
</comment>
<feature type="transmembrane region" description="Helical" evidence="10">
    <location>
        <begin position="358"/>
        <end position="378"/>
    </location>
</feature>
<feature type="compositionally biased region" description="Pro residues" evidence="9">
    <location>
        <begin position="65"/>
        <end position="81"/>
    </location>
</feature>
<dbReference type="GO" id="GO:0005886">
    <property type="term" value="C:plasma membrane"/>
    <property type="evidence" value="ECO:0007669"/>
    <property type="project" value="UniProtKB-SubCell"/>
</dbReference>
<feature type="transmembrane region" description="Helical" evidence="10">
    <location>
        <begin position="290"/>
        <end position="310"/>
    </location>
</feature>
<dbReference type="InParanoid" id="A0A1Y2AF69"/>
<proteinExistence type="inferred from homology"/>
<accession>A0A1Y2AF69</accession>
<feature type="region of interest" description="Disordered" evidence="9">
    <location>
        <begin position="225"/>
        <end position="255"/>
    </location>
</feature>
<feature type="region of interest" description="Disordered" evidence="9">
    <location>
        <begin position="1"/>
        <end position="82"/>
    </location>
</feature>
<evidence type="ECO:0000256" key="10">
    <source>
        <dbReference type="SAM" id="Phobius"/>
    </source>
</evidence>
<protein>
    <submittedName>
        <fullName evidence="11">CrcB-like protein-domain-containing protein</fullName>
    </submittedName>
</protein>
<sequence length="423" mass="45576">MSTQAVAVDRAGMGPSRNGSRSSAFNQRSPSLFRSRTQDGAIHPSISRNTDMTRSSLDPERPDPPRPPSPPPREENAPPPADEVTHSRLAAHYSGLVLASMIGTLIRLGLDALATYDGMVIYSLAWSQGVGCGIMGLALARKNDIVSIYPPLYTFLTTGIAGSVTTFSSWMLDGYLSFSNFDKYNRKGLHDTVDGLAYSFSTFAIALACISLGAHMASIFPPLPRPSHQDSDISLSKEQQDPVDPPPKSPTRRTLTGNTPFLDISIICTAALAYLAALLLYFLAPASWRHRATFAILLGPPGTILRFALARLNTHPAFLDRFPLGTFLANIIATLVISGVYAAQRRPEVIGHSTTCNALYAIQQGFCGCLSTVSTFAVEARAIKGWRWKWFYIGGSVVLGHVLVLAIVGGIGWSEGYADVCQG</sequence>
<evidence type="ECO:0000256" key="9">
    <source>
        <dbReference type="SAM" id="MobiDB-lite"/>
    </source>
</evidence>
<dbReference type="Pfam" id="PF02537">
    <property type="entry name" value="CRCB"/>
    <property type="match status" value="2"/>
</dbReference>